<dbReference type="EMBL" id="JANFNH010000005">
    <property type="protein sequence ID" value="MCQ4041986.1"/>
    <property type="molecule type" value="Genomic_DNA"/>
</dbReference>
<protein>
    <recommendedName>
        <fullName evidence="3">DUF1949 domain-containing protein</fullName>
    </recommendedName>
</protein>
<proteinExistence type="predicted"/>
<evidence type="ECO:0000313" key="1">
    <source>
        <dbReference type="EMBL" id="MCQ4041986.1"/>
    </source>
</evidence>
<name>A0ABT1PB24_9ACTN</name>
<accession>A0ABT1PB24</accession>
<evidence type="ECO:0000313" key="2">
    <source>
        <dbReference type="Proteomes" id="UP001206206"/>
    </source>
</evidence>
<reference evidence="1 2" key="1">
    <citation type="submission" date="2022-06" db="EMBL/GenBank/DDBJ databases">
        <title>Draft genome sequence of type strain Streptomyces rubrisoli DSM 42083.</title>
        <authorList>
            <person name="Duangmal K."/>
            <person name="Klaysubun C."/>
        </authorList>
    </citation>
    <scope>NUCLEOTIDE SEQUENCE [LARGE SCALE GENOMIC DNA]</scope>
    <source>
        <strain evidence="1 2">DSM 42083</strain>
    </source>
</reference>
<sequence length="98" mass="9847">MCRADEPGFEGDGFDVDEVLWVPGVDYVAGWRAAADAAGALGKALGSLGLAVDDVKAQAHAAADGSGVVRLRLPVAVARELTEAIRAVAGGDEGRAAS</sequence>
<keyword evidence="2" id="KW-1185">Reference proteome</keyword>
<evidence type="ECO:0008006" key="3">
    <source>
        <dbReference type="Google" id="ProtNLM"/>
    </source>
</evidence>
<comment type="caution">
    <text evidence="1">The sequence shown here is derived from an EMBL/GenBank/DDBJ whole genome shotgun (WGS) entry which is preliminary data.</text>
</comment>
<organism evidence="1 2">
    <name type="scientific">Streptantibioticus rubrisoli</name>
    <dbReference type="NCBI Taxonomy" id="1387313"/>
    <lineage>
        <taxon>Bacteria</taxon>
        <taxon>Bacillati</taxon>
        <taxon>Actinomycetota</taxon>
        <taxon>Actinomycetes</taxon>
        <taxon>Kitasatosporales</taxon>
        <taxon>Streptomycetaceae</taxon>
        <taxon>Streptantibioticus</taxon>
    </lineage>
</organism>
<dbReference type="RefSeq" id="WP_255925995.1">
    <property type="nucleotide sequence ID" value="NZ_JANFNH010000005.1"/>
</dbReference>
<dbReference type="Proteomes" id="UP001206206">
    <property type="component" value="Unassembled WGS sequence"/>
</dbReference>
<gene>
    <name evidence="1" type="ORF">NON19_08040</name>
</gene>